<dbReference type="RefSeq" id="WP_215232853.1">
    <property type="nucleotide sequence ID" value="NZ_CAJRAU010000002.1"/>
</dbReference>
<sequence>MKVSILTVVYNGAATIRQCIESIVNQDYPDIEYIVVDGNSKDGTQDIVKSFEGKVSKFVSEKDAGIYDAMNKGIQLASGEIIGILNADDFYAFSTVISEVVGLMKSGNYEACYGDLEYVDFTNGSIVKRKWTSGLYQKGSFLNGWMPPHPTFFVRCELYDRLGKFRLDLGSAADYELMLRFVHKAEIKIGYLPKVLVKMRSGGVSNSSFKNRIQANRNDLKAWRTNELTPKFYTLWLKPIRKIFQFIRF</sequence>
<gene>
    <name evidence="2" type="ORF">DYBT9623_01450</name>
</gene>
<dbReference type="PANTHER" id="PTHR22916:SF3">
    <property type="entry name" value="UDP-GLCNAC:BETAGAL BETA-1,3-N-ACETYLGLUCOSAMINYLTRANSFERASE-LIKE PROTEIN 1"/>
    <property type="match status" value="1"/>
</dbReference>
<evidence type="ECO:0000313" key="2">
    <source>
        <dbReference type="EMBL" id="CAG5068718.1"/>
    </source>
</evidence>
<name>A0ABN7RB43_9BACT</name>
<dbReference type="InterPro" id="IPR001173">
    <property type="entry name" value="Glyco_trans_2-like"/>
</dbReference>
<feature type="domain" description="Glycosyltransferase 2-like" evidence="1">
    <location>
        <begin position="4"/>
        <end position="138"/>
    </location>
</feature>
<dbReference type="SUPFAM" id="SSF53448">
    <property type="entry name" value="Nucleotide-diphospho-sugar transferases"/>
    <property type="match status" value="1"/>
</dbReference>
<dbReference type="EC" id="2.4.1.-" evidence="2"/>
<organism evidence="2 3">
    <name type="scientific">Dyadobacter linearis</name>
    <dbReference type="NCBI Taxonomy" id="2823330"/>
    <lineage>
        <taxon>Bacteria</taxon>
        <taxon>Pseudomonadati</taxon>
        <taxon>Bacteroidota</taxon>
        <taxon>Cytophagia</taxon>
        <taxon>Cytophagales</taxon>
        <taxon>Spirosomataceae</taxon>
        <taxon>Dyadobacter</taxon>
    </lineage>
</organism>
<comment type="caution">
    <text evidence="2">The sequence shown here is derived from an EMBL/GenBank/DDBJ whole genome shotgun (WGS) entry which is preliminary data.</text>
</comment>
<protein>
    <submittedName>
        <fullName evidence="2">PGL/p-HBAD biosynthesis glycosyltransferase</fullName>
        <ecNumber evidence="2">2.4.1.-</ecNumber>
    </submittedName>
</protein>
<keyword evidence="2" id="KW-0328">Glycosyltransferase</keyword>
<dbReference type="InterPro" id="IPR029044">
    <property type="entry name" value="Nucleotide-diphossugar_trans"/>
</dbReference>
<dbReference type="CDD" id="cd06433">
    <property type="entry name" value="GT_2_WfgS_like"/>
    <property type="match status" value="1"/>
</dbReference>
<keyword evidence="2" id="KW-0808">Transferase</keyword>
<evidence type="ECO:0000313" key="3">
    <source>
        <dbReference type="Proteomes" id="UP000679725"/>
    </source>
</evidence>
<dbReference type="EMBL" id="CAJRAU010000002">
    <property type="protein sequence ID" value="CAG5068718.1"/>
    <property type="molecule type" value="Genomic_DNA"/>
</dbReference>
<dbReference type="Pfam" id="PF00535">
    <property type="entry name" value="Glycos_transf_2"/>
    <property type="match status" value="1"/>
</dbReference>
<proteinExistence type="predicted"/>
<reference evidence="2 3" key="1">
    <citation type="submission" date="2021-04" db="EMBL/GenBank/DDBJ databases">
        <authorList>
            <person name="Rodrigo-Torres L."/>
            <person name="Arahal R. D."/>
            <person name="Lucena T."/>
        </authorList>
    </citation>
    <scope>NUCLEOTIDE SEQUENCE [LARGE SCALE GENOMIC DNA]</scope>
    <source>
        <strain evidence="2 3">CECT 9623</strain>
    </source>
</reference>
<dbReference type="GO" id="GO:0016757">
    <property type="term" value="F:glycosyltransferase activity"/>
    <property type="evidence" value="ECO:0007669"/>
    <property type="project" value="UniProtKB-KW"/>
</dbReference>
<evidence type="ECO:0000259" key="1">
    <source>
        <dbReference type="Pfam" id="PF00535"/>
    </source>
</evidence>
<dbReference type="PANTHER" id="PTHR22916">
    <property type="entry name" value="GLYCOSYLTRANSFERASE"/>
    <property type="match status" value="1"/>
</dbReference>
<dbReference type="Proteomes" id="UP000679725">
    <property type="component" value="Unassembled WGS sequence"/>
</dbReference>
<dbReference type="Gene3D" id="3.90.550.10">
    <property type="entry name" value="Spore Coat Polysaccharide Biosynthesis Protein SpsA, Chain A"/>
    <property type="match status" value="1"/>
</dbReference>
<accession>A0ABN7RB43</accession>
<keyword evidence="3" id="KW-1185">Reference proteome</keyword>